<comment type="caution">
    <text evidence="1">The sequence shown here is derived from an EMBL/GenBank/DDBJ whole genome shotgun (WGS) entry which is preliminary data.</text>
</comment>
<organism evidence="1 2">
    <name type="scientific">Carya illinoinensis</name>
    <name type="common">Pecan</name>
    <dbReference type="NCBI Taxonomy" id="32201"/>
    <lineage>
        <taxon>Eukaryota</taxon>
        <taxon>Viridiplantae</taxon>
        <taxon>Streptophyta</taxon>
        <taxon>Embryophyta</taxon>
        <taxon>Tracheophyta</taxon>
        <taxon>Spermatophyta</taxon>
        <taxon>Magnoliopsida</taxon>
        <taxon>eudicotyledons</taxon>
        <taxon>Gunneridae</taxon>
        <taxon>Pentapetalae</taxon>
        <taxon>rosids</taxon>
        <taxon>fabids</taxon>
        <taxon>Fagales</taxon>
        <taxon>Juglandaceae</taxon>
        <taxon>Carya</taxon>
    </lineage>
</organism>
<name>A0A8T1QSF4_CARIL</name>
<proteinExistence type="predicted"/>
<evidence type="ECO:0000313" key="2">
    <source>
        <dbReference type="Proteomes" id="UP000811609"/>
    </source>
</evidence>
<gene>
    <name evidence="1" type="ORF">CIPAW_04G119500</name>
</gene>
<reference evidence="1" key="1">
    <citation type="submission" date="2020-12" db="EMBL/GenBank/DDBJ databases">
        <title>WGS assembly of Carya illinoinensis cv. Pawnee.</title>
        <authorList>
            <person name="Platts A."/>
            <person name="Shu S."/>
            <person name="Wright S."/>
            <person name="Barry K."/>
            <person name="Edger P."/>
            <person name="Pires J.C."/>
            <person name="Schmutz J."/>
        </authorList>
    </citation>
    <scope>NUCLEOTIDE SEQUENCE</scope>
    <source>
        <tissue evidence="1">Leaf</tissue>
    </source>
</reference>
<keyword evidence="2" id="KW-1185">Reference proteome</keyword>
<dbReference type="EMBL" id="CM031812">
    <property type="protein sequence ID" value="KAG6657858.1"/>
    <property type="molecule type" value="Genomic_DNA"/>
</dbReference>
<sequence length="106" mass="12332">MVSNLRINFVISNLKIISCKFKARKLSFDKFQVQRRDPVHRIARSTQIFSSKNLMGEKKKKVAQTEDEGFINTEQSNHKKGLYASCLIPYIYIYNKGKEKKGPIHI</sequence>
<evidence type="ECO:0000313" key="1">
    <source>
        <dbReference type="EMBL" id="KAG6657858.1"/>
    </source>
</evidence>
<protein>
    <submittedName>
        <fullName evidence="1">Uncharacterized protein</fullName>
    </submittedName>
</protein>
<dbReference type="Proteomes" id="UP000811609">
    <property type="component" value="Chromosome 4"/>
</dbReference>
<accession>A0A8T1QSF4</accession>
<dbReference type="AlphaFoldDB" id="A0A8T1QSF4"/>